<protein>
    <submittedName>
        <fullName evidence="1">RNA-binding protein, putative</fullName>
    </submittedName>
</protein>
<name>A0AAV4LX48_BABCB</name>
<sequence>MMRLYARMLRSCVNISSYSKRGFTDMNGLRKSCGSYCDIGFHLANLETHHLKGETRAQITCLSALCDLKVGMLDDRVRCALDNIKQTYKTTCVGSQSLLHFVTCLHKFGDVDGLLDVMRHFSKEIVFMQLSDVVRLARILSMRCDGSMEFQELRRSVQEYLRARINEFTLDDRLSCVLSCVDILENPGLVRFTLLSYVENVGQLEAGDWRTLKTVLCALRLHRKFKVLQAEIIHELVERSFDKVVDCLETLEPQTNLDYGELIARTCYLLTILCREDKAARDAKLVYNLLWRVCGSDVLAVFSVKSIIHILRSMHFCGDRDSDTRKKFESLIVLEAPKMSTADMLSCLGCVNIEAASVISSQLLTSLNELKPKAVVKLLKFYASCAAPIPPAHADQLKEHFCVNCERMAPIEFATCFNYLVVTRLFDRSILAKAVRYIHNHSANLSPAHVGLFFHAFGKARLYPSRNIVQILHDKLESDIDKFTFEDLVRCYVFISTCWKRHDNVVTTLREAIDDRLNSDVPTYHLCSLARSTIRYRNRRFQTSLYSAIFSRIKEMNLRQLCLTFKAFAQSGLRNRDMNAKLSYYIGSHGSSLDTQDIHNIVTAMQLGYSTDALRAHLVNSGKMNDLQRFLIIGDDIDFEKLQESELLSCLFAIHRKSMNERNARVIKQLCLKICKLPSFITPQVSQVVADLLREHGHTKPKLIKALRSRNRHVGYSYKRDINEDGSRQVTASRVHLDYASFRPICLGPPHLNTT</sequence>
<evidence type="ECO:0000313" key="1">
    <source>
        <dbReference type="EMBL" id="GIX64227.1"/>
    </source>
</evidence>
<dbReference type="EMBL" id="BPLF01000003">
    <property type="protein sequence ID" value="GIX64227.1"/>
    <property type="molecule type" value="Genomic_DNA"/>
</dbReference>
<dbReference type="AlphaFoldDB" id="A0AAV4LX48"/>
<organism evidence="1 2">
    <name type="scientific">Babesia caballi</name>
    <dbReference type="NCBI Taxonomy" id="5871"/>
    <lineage>
        <taxon>Eukaryota</taxon>
        <taxon>Sar</taxon>
        <taxon>Alveolata</taxon>
        <taxon>Apicomplexa</taxon>
        <taxon>Aconoidasida</taxon>
        <taxon>Piroplasmida</taxon>
        <taxon>Babesiidae</taxon>
        <taxon>Babesia</taxon>
    </lineage>
</organism>
<accession>A0AAV4LX48</accession>
<keyword evidence="2" id="KW-1185">Reference proteome</keyword>
<reference evidence="1 2" key="1">
    <citation type="submission" date="2021-06" db="EMBL/GenBank/DDBJ databases">
        <title>Genome sequence of Babesia caballi.</title>
        <authorList>
            <person name="Yamagishi J."/>
            <person name="Kidaka T."/>
            <person name="Ochi A."/>
        </authorList>
    </citation>
    <scope>NUCLEOTIDE SEQUENCE [LARGE SCALE GENOMIC DNA]</scope>
    <source>
        <strain evidence="1">USDA-D6B2</strain>
    </source>
</reference>
<dbReference type="GeneID" id="94195708"/>
<comment type="caution">
    <text evidence="1">The sequence shown here is derived from an EMBL/GenBank/DDBJ whole genome shotgun (WGS) entry which is preliminary data.</text>
</comment>
<evidence type="ECO:0000313" key="2">
    <source>
        <dbReference type="Proteomes" id="UP001497744"/>
    </source>
</evidence>
<dbReference type="RefSeq" id="XP_067716296.1">
    <property type="nucleotide sequence ID" value="XM_067860195.1"/>
</dbReference>
<proteinExistence type="predicted"/>
<gene>
    <name evidence="1" type="ORF">BcabD6B2_36620</name>
</gene>
<dbReference type="Proteomes" id="UP001497744">
    <property type="component" value="Unassembled WGS sequence"/>
</dbReference>